<feature type="region of interest" description="Disordered" evidence="1">
    <location>
        <begin position="71"/>
        <end position="105"/>
    </location>
</feature>
<reference evidence="2 3" key="1">
    <citation type="submission" date="2014-04" db="EMBL/GenBank/DDBJ databases">
        <authorList>
            <consortium name="DOE Joint Genome Institute"/>
            <person name="Kuo A."/>
            <person name="Martino E."/>
            <person name="Perotto S."/>
            <person name="Kohler A."/>
            <person name="Nagy L.G."/>
            <person name="Floudas D."/>
            <person name="Copeland A."/>
            <person name="Barry K.W."/>
            <person name="Cichocki N."/>
            <person name="Veneault-Fourrey C."/>
            <person name="LaButti K."/>
            <person name="Lindquist E.A."/>
            <person name="Lipzen A."/>
            <person name="Lundell T."/>
            <person name="Morin E."/>
            <person name="Murat C."/>
            <person name="Sun H."/>
            <person name="Tunlid A."/>
            <person name="Henrissat B."/>
            <person name="Grigoriev I.V."/>
            <person name="Hibbett D.S."/>
            <person name="Martin F."/>
            <person name="Nordberg H.P."/>
            <person name="Cantor M.N."/>
            <person name="Hua S.X."/>
        </authorList>
    </citation>
    <scope>NUCLEOTIDE SEQUENCE [LARGE SCALE GENOMIC DNA]</scope>
    <source>
        <strain evidence="2 3">Zn</strain>
    </source>
</reference>
<dbReference type="HOGENOM" id="CLU_1876043_0_0_1"/>
<gene>
    <name evidence="2" type="ORF">OIDMADRAFT_48807</name>
</gene>
<dbReference type="EMBL" id="KN832870">
    <property type="protein sequence ID" value="KIN08966.1"/>
    <property type="molecule type" value="Genomic_DNA"/>
</dbReference>
<dbReference type="STRING" id="913774.A0A0C3HL59"/>
<evidence type="ECO:0000256" key="1">
    <source>
        <dbReference type="SAM" id="MobiDB-lite"/>
    </source>
</evidence>
<organism evidence="2 3">
    <name type="scientific">Oidiodendron maius (strain Zn)</name>
    <dbReference type="NCBI Taxonomy" id="913774"/>
    <lineage>
        <taxon>Eukaryota</taxon>
        <taxon>Fungi</taxon>
        <taxon>Dikarya</taxon>
        <taxon>Ascomycota</taxon>
        <taxon>Pezizomycotina</taxon>
        <taxon>Leotiomycetes</taxon>
        <taxon>Leotiomycetes incertae sedis</taxon>
        <taxon>Myxotrichaceae</taxon>
        <taxon>Oidiodendron</taxon>
    </lineage>
</organism>
<evidence type="ECO:0000313" key="3">
    <source>
        <dbReference type="Proteomes" id="UP000054321"/>
    </source>
</evidence>
<dbReference type="InParanoid" id="A0A0C3HL59"/>
<accession>A0A0C3HL59</accession>
<feature type="compositionally biased region" description="Polar residues" evidence="1">
    <location>
        <begin position="72"/>
        <end position="92"/>
    </location>
</feature>
<reference evidence="3" key="2">
    <citation type="submission" date="2015-01" db="EMBL/GenBank/DDBJ databases">
        <title>Evolutionary Origins and Diversification of the Mycorrhizal Mutualists.</title>
        <authorList>
            <consortium name="DOE Joint Genome Institute"/>
            <consortium name="Mycorrhizal Genomics Consortium"/>
            <person name="Kohler A."/>
            <person name="Kuo A."/>
            <person name="Nagy L.G."/>
            <person name="Floudas D."/>
            <person name="Copeland A."/>
            <person name="Barry K.W."/>
            <person name="Cichocki N."/>
            <person name="Veneault-Fourrey C."/>
            <person name="LaButti K."/>
            <person name="Lindquist E.A."/>
            <person name="Lipzen A."/>
            <person name="Lundell T."/>
            <person name="Morin E."/>
            <person name="Murat C."/>
            <person name="Riley R."/>
            <person name="Ohm R."/>
            <person name="Sun H."/>
            <person name="Tunlid A."/>
            <person name="Henrissat B."/>
            <person name="Grigoriev I.V."/>
            <person name="Hibbett D.S."/>
            <person name="Martin F."/>
        </authorList>
    </citation>
    <scope>NUCLEOTIDE SEQUENCE [LARGE SCALE GENOMIC DNA]</scope>
    <source>
        <strain evidence="3">Zn</strain>
    </source>
</reference>
<proteinExistence type="predicted"/>
<name>A0A0C3HL59_OIDMZ</name>
<sequence>MTEYSTNDGGCCGELCIGCSTHHWAVAARAVLCVVTVGLSEAMRGRAGWCGALFGPTTYQAKTPMYDREMSPMQQRHPSNQYAQPTGMNSAPLSRKPVRQSLDSNGNIVGQNMDEPVNQQIPVFQPQPVYEPQGIH</sequence>
<keyword evidence="3" id="KW-1185">Reference proteome</keyword>
<dbReference type="Proteomes" id="UP000054321">
    <property type="component" value="Unassembled WGS sequence"/>
</dbReference>
<protein>
    <submittedName>
        <fullName evidence="2">Uncharacterized protein</fullName>
    </submittedName>
</protein>
<dbReference type="AlphaFoldDB" id="A0A0C3HL59"/>
<evidence type="ECO:0000313" key="2">
    <source>
        <dbReference type="EMBL" id="KIN08966.1"/>
    </source>
</evidence>
<dbReference type="OrthoDB" id="4188698at2759"/>